<dbReference type="OrthoDB" id="2117453at2759"/>
<protein>
    <submittedName>
        <fullName evidence="8">MARVEL domain-containing protein</fullName>
    </submittedName>
</protein>
<dbReference type="AlphaFoldDB" id="A0A8H6XLJ6"/>
<comment type="caution">
    <text evidence="8">The sequence shown here is derived from an EMBL/GenBank/DDBJ whole genome shotgun (WGS) entry which is preliminary data.</text>
</comment>
<proteinExistence type="predicted"/>
<evidence type="ECO:0000313" key="9">
    <source>
        <dbReference type="Proteomes" id="UP000623467"/>
    </source>
</evidence>
<organism evidence="8 9">
    <name type="scientific">Mycena sanguinolenta</name>
    <dbReference type="NCBI Taxonomy" id="230812"/>
    <lineage>
        <taxon>Eukaryota</taxon>
        <taxon>Fungi</taxon>
        <taxon>Dikarya</taxon>
        <taxon>Basidiomycota</taxon>
        <taxon>Agaricomycotina</taxon>
        <taxon>Agaricomycetes</taxon>
        <taxon>Agaricomycetidae</taxon>
        <taxon>Agaricales</taxon>
        <taxon>Marasmiineae</taxon>
        <taxon>Mycenaceae</taxon>
        <taxon>Mycena</taxon>
    </lineage>
</organism>
<evidence type="ECO:0000256" key="4">
    <source>
        <dbReference type="ARBA" id="ARBA00023136"/>
    </source>
</evidence>
<keyword evidence="9" id="KW-1185">Reference proteome</keyword>
<name>A0A8H6XLJ6_9AGAR</name>
<accession>A0A8H6XLJ6</accession>
<dbReference type="Proteomes" id="UP000623467">
    <property type="component" value="Unassembled WGS sequence"/>
</dbReference>
<feature type="domain" description="MARVEL" evidence="7">
    <location>
        <begin position="50"/>
        <end position="164"/>
    </location>
</feature>
<keyword evidence="4 6" id="KW-0472">Membrane</keyword>
<feature type="transmembrane region" description="Helical" evidence="6">
    <location>
        <begin position="150"/>
        <end position="171"/>
    </location>
</feature>
<evidence type="ECO:0000259" key="7">
    <source>
        <dbReference type="Pfam" id="PF01284"/>
    </source>
</evidence>
<dbReference type="InterPro" id="IPR008253">
    <property type="entry name" value="Marvel"/>
</dbReference>
<keyword evidence="3 6" id="KW-1133">Transmembrane helix</keyword>
<keyword evidence="2 6" id="KW-0812">Transmembrane</keyword>
<feature type="transmembrane region" description="Helical" evidence="6">
    <location>
        <begin position="75"/>
        <end position="95"/>
    </location>
</feature>
<evidence type="ECO:0000256" key="2">
    <source>
        <dbReference type="ARBA" id="ARBA00022692"/>
    </source>
</evidence>
<evidence type="ECO:0000256" key="6">
    <source>
        <dbReference type="SAM" id="Phobius"/>
    </source>
</evidence>
<dbReference type="Pfam" id="PF01284">
    <property type="entry name" value="MARVEL"/>
    <property type="match status" value="1"/>
</dbReference>
<feature type="region of interest" description="Disordered" evidence="5">
    <location>
        <begin position="1"/>
        <end position="40"/>
    </location>
</feature>
<gene>
    <name evidence="8" type="ORF">MSAN_02024400</name>
</gene>
<evidence type="ECO:0000313" key="8">
    <source>
        <dbReference type="EMBL" id="KAF7342667.1"/>
    </source>
</evidence>
<dbReference type="GO" id="GO:0016020">
    <property type="term" value="C:membrane"/>
    <property type="evidence" value="ECO:0007669"/>
    <property type="project" value="UniProtKB-SubCell"/>
</dbReference>
<dbReference type="EMBL" id="JACAZH010000025">
    <property type="protein sequence ID" value="KAF7342667.1"/>
    <property type="molecule type" value="Genomic_DNA"/>
</dbReference>
<dbReference type="PANTHER" id="PTHR37451">
    <property type="entry name" value="MARVEL DOMAIN"/>
    <property type="match status" value="1"/>
</dbReference>
<sequence length="190" mass="20545">MLILPPAVPSPTRARDASPTTSEQLDLATTKERIGSTNSTTDPWPGPLLALGVLISTAFVANQYDMGGGGSPSQVNFLLFTSVWTLVLALPYLVFSYRYFPDAAHKFGIFAAEFVTMVFWFGGFIALAVFTTDFLGCSAPVCQAAQAATALGAIEWVLFMISTVMSIVHLWRTRNSNDGRPAPEMEARTV</sequence>
<evidence type="ECO:0000256" key="5">
    <source>
        <dbReference type="SAM" id="MobiDB-lite"/>
    </source>
</evidence>
<evidence type="ECO:0000256" key="1">
    <source>
        <dbReference type="ARBA" id="ARBA00004141"/>
    </source>
</evidence>
<comment type="subcellular location">
    <subcellularLocation>
        <location evidence="1">Membrane</location>
        <topology evidence="1">Multi-pass membrane protein</topology>
    </subcellularLocation>
</comment>
<reference evidence="8" key="1">
    <citation type="submission" date="2020-05" db="EMBL/GenBank/DDBJ databases">
        <title>Mycena genomes resolve the evolution of fungal bioluminescence.</title>
        <authorList>
            <person name="Tsai I.J."/>
        </authorList>
    </citation>
    <scope>NUCLEOTIDE SEQUENCE</scope>
    <source>
        <strain evidence="8">160909Yilan</strain>
    </source>
</reference>
<feature type="transmembrane region" description="Helical" evidence="6">
    <location>
        <begin position="107"/>
        <end position="130"/>
    </location>
</feature>
<evidence type="ECO:0000256" key="3">
    <source>
        <dbReference type="ARBA" id="ARBA00022989"/>
    </source>
</evidence>
<dbReference type="PANTHER" id="PTHR37451:SF1">
    <property type="entry name" value="MARVEL DOMAIN-CONTAINING PROTEIN"/>
    <property type="match status" value="1"/>
</dbReference>